<dbReference type="GO" id="GO:0006612">
    <property type="term" value="P:protein targeting to membrane"/>
    <property type="evidence" value="ECO:0007669"/>
    <property type="project" value="TreeGrafter"/>
</dbReference>
<evidence type="ECO:0000256" key="9">
    <source>
        <dbReference type="SAM" id="MobiDB-lite"/>
    </source>
</evidence>
<dbReference type="InterPro" id="IPR029012">
    <property type="entry name" value="Helix_hairpin_bin_sf"/>
</dbReference>
<feature type="compositionally biased region" description="Gly residues" evidence="9">
    <location>
        <begin position="224"/>
        <end position="234"/>
    </location>
</feature>
<keyword evidence="3 7" id="KW-0813">Transport</keyword>
<sequence>MAFNCALSMPAFNGVDTDEVAAKLDKLTKAELERLMEDSDGIKNLATSSYQVQRSVADKESNMRENRRLAESNLALEPKFLDKKQELTEVYSQLKEAKDQYQRLKSQIDALGASYAPTTILALMQAANAESEEKSEDLANQFVNKNIDVDTFLKQFIPLRKLCNERRFKSEKLAERLSTGRPVSSKPALSVPSSQTGSFRSSSPVNVSRSLYPTVQSRPESSPCGGGADLGFRM</sequence>
<feature type="domain" description="VPS37 C-terminal" evidence="10">
    <location>
        <begin position="98"/>
        <end position="187"/>
    </location>
</feature>
<protein>
    <recommendedName>
        <fullName evidence="10">VPS37 C-terminal domain-containing protein</fullName>
    </recommendedName>
</protein>
<evidence type="ECO:0000313" key="11">
    <source>
        <dbReference type="EMBL" id="CAL5142395.1"/>
    </source>
</evidence>
<dbReference type="GO" id="GO:0031902">
    <property type="term" value="C:late endosome membrane"/>
    <property type="evidence" value="ECO:0007669"/>
    <property type="project" value="UniProtKB-SubCell"/>
</dbReference>
<reference evidence="11" key="1">
    <citation type="submission" date="2024-06" db="EMBL/GenBank/DDBJ databases">
        <authorList>
            <person name="Liu X."/>
            <person name="Lenzi L."/>
            <person name="Haldenby T S."/>
            <person name="Uol C."/>
        </authorList>
    </citation>
    <scope>NUCLEOTIDE SEQUENCE</scope>
</reference>
<gene>
    <name evidence="11" type="ORF">CDAUBV1_LOCUS17621</name>
</gene>
<name>A0AAV2U2U8_CALDB</name>
<keyword evidence="5 7" id="KW-0653">Protein transport</keyword>
<dbReference type="Gene3D" id="1.10.287.660">
    <property type="entry name" value="Helix hairpin bin"/>
    <property type="match status" value="1"/>
</dbReference>
<evidence type="ECO:0000256" key="2">
    <source>
        <dbReference type="ARBA" id="ARBA00007617"/>
    </source>
</evidence>
<evidence type="ECO:0000256" key="7">
    <source>
        <dbReference type="PROSITE-ProRule" id="PRU00646"/>
    </source>
</evidence>
<evidence type="ECO:0000313" key="12">
    <source>
        <dbReference type="Proteomes" id="UP001497525"/>
    </source>
</evidence>
<comment type="function">
    <text evidence="6">Component of the ESCRT-I complex, a regulator of vesicular trafficking process. Required for the sorting of endocytic ubiquitinated cargos into multivesicular bodies. May be involved in cell growth and differentiation.</text>
</comment>
<evidence type="ECO:0000256" key="4">
    <source>
        <dbReference type="ARBA" id="ARBA00022753"/>
    </source>
</evidence>
<evidence type="ECO:0000256" key="6">
    <source>
        <dbReference type="ARBA" id="ARBA00025010"/>
    </source>
</evidence>
<dbReference type="GO" id="GO:0006623">
    <property type="term" value="P:protein targeting to vacuole"/>
    <property type="evidence" value="ECO:0007669"/>
    <property type="project" value="TreeGrafter"/>
</dbReference>
<dbReference type="EMBL" id="CAXLJL010001033">
    <property type="protein sequence ID" value="CAL5142395.1"/>
    <property type="molecule type" value="Genomic_DNA"/>
</dbReference>
<dbReference type="Pfam" id="PF07200">
    <property type="entry name" value="Mod_r"/>
    <property type="match status" value="1"/>
</dbReference>
<dbReference type="SUPFAM" id="SSF140111">
    <property type="entry name" value="Endosomal sorting complex assembly domain"/>
    <property type="match status" value="1"/>
</dbReference>
<dbReference type="InterPro" id="IPR037202">
    <property type="entry name" value="ESCRT_assembly_dom"/>
</dbReference>
<evidence type="ECO:0000256" key="3">
    <source>
        <dbReference type="ARBA" id="ARBA00022448"/>
    </source>
</evidence>
<proteinExistence type="inferred from homology"/>
<comment type="subcellular location">
    <subcellularLocation>
        <location evidence="1">Late endosome membrane</location>
        <topology evidence="1">Peripheral membrane protein</topology>
    </subcellularLocation>
</comment>
<dbReference type="PANTHER" id="PTHR13678">
    <property type="entry name" value="VACUOLAR PROTEIN SORTING-ASSOCIATED PROTEIN 37"/>
    <property type="match status" value="1"/>
</dbReference>
<dbReference type="PROSITE" id="PS51314">
    <property type="entry name" value="VPS37_C"/>
    <property type="match status" value="1"/>
</dbReference>
<keyword evidence="4" id="KW-0967">Endosome</keyword>
<keyword evidence="8" id="KW-0175">Coiled coil</keyword>
<comment type="caution">
    <text evidence="11">The sequence shown here is derived from an EMBL/GenBank/DDBJ whole genome shotgun (WGS) entry which is preliminary data.</text>
</comment>
<feature type="coiled-coil region" evidence="8">
    <location>
        <begin position="84"/>
        <end position="141"/>
    </location>
</feature>
<organism evidence="11 12">
    <name type="scientific">Calicophoron daubneyi</name>
    <name type="common">Rumen fluke</name>
    <name type="synonym">Paramphistomum daubneyi</name>
    <dbReference type="NCBI Taxonomy" id="300641"/>
    <lineage>
        <taxon>Eukaryota</taxon>
        <taxon>Metazoa</taxon>
        <taxon>Spiralia</taxon>
        <taxon>Lophotrochozoa</taxon>
        <taxon>Platyhelminthes</taxon>
        <taxon>Trematoda</taxon>
        <taxon>Digenea</taxon>
        <taxon>Plagiorchiida</taxon>
        <taxon>Pronocephalata</taxon>
        <taxon>Paramphistomoidea</taxon>
        <taxon>Paramphistomidae</taxon>
        <taxon>Calicophoron</taxon>
    </lineage>
</organism>
<dbReference type="GO" id="GO:0000813">
    <property type="term" value="C:ESCRT I complex"/>
    <property type="evidence" value="ECO:0007669"/>
    <property type="project" value="TreeGrafter"/>
</dbReference>
<dbReference type="Proteomes" id="UP001497525">
    <property type="component" value="Unassembled WGS sequence"/>
</dbReference>
<dbReference type="PANTHER" id="PTHR13678:SF27">
    <property type="entry name" value="LD45836P"/>
    <property type="match status" value="1"/>
</dbReference>
<evidence type="ECO:0000256" key="8">
    <source>
        <dbReference type="SAM" id="Coils"/>
    </source>
</evidence>
<evidence type="ECO:0000256" key="1">
    <source>
        <dbReference type="ARBA" id="ARBA00004633"/>
    </source>
</evidence>
<dbReference type="AlphaFoldDB" id="A0AAV2U2U8"/>
<dbReference type="InterPro" id="IPR009851">
    <property type="entry name" value="Mod_r"/>
</dbReference>
<feature type="region of interest" description="Disordered" evidence="9">
    <location>
        <begin position="175"/>
        <end position="234"/>
    </location>
</feature>
<evidence type="ECO:0000256" key="5">
    <source>
        <dbReference type="ARBA" id="ARBA00022927"/>
    </source>
</evidence>
<evidence type="ECO:0000259" key="10">
    <source>
        <dbReference type="PROSITE" id="PS51314"/>
    </source>
</evidence>
<dbReference type="GO" id="GO:0043162">
    <property type="term" value="P:ubiquitin-dependent protein catabolic process via the multivesicular body sorting pathway"/>
    <property type="evidence" value="ECO:0007669"/>
    <property type="project" value="TreeGrafter"/>
</dbReference>
<feature type="compositionally biased region" description="Polar residues" evidence="9">
    <location>
        <begin position="191"/>
        <end position="220"/>
    </location>
</feature>
<accession>A0AAV2U2U8</accession>
<comment type="similarity">
    <text evidence="2">Belongs to the VPS37 family.</text>
</comment>